<gene>
    <name evidence="1" type="ORF">S06H3_52803</name>
</gene>
<evidence type="ECO:0000313" key="1">
    <source>
        <dbReference type="EMBL" id="GAI52088.1"/>
    </source>
</evidence>
<name>X1P8B5_9ZZZZ</name>
<feature type="non-terminal residue" evidence="1">
    <location>
        <position position="1"/>
    </location>
</feature>
<dbReference type="AlphaFoldDB" id="X1P8B5"/>
<accession>X1P8B5</accession>
<sequence>PPNLRHSPKVKIRIRNIRMWRFTLIIVLCIVLE</sequence>
<proteinExistence type="predicted"/>
<protein>
    <submittedName>
        <fullName evidence="1">Uncharacterized protein</fullName>
    </submittedName>
</protein>
<reference evidence="1" key="1">
    <citation type="journal article" date="2014" name="Front. Microbiol.">
        <title>High frequency of phylogenetically diverse reductive dehalogenase-homologous genes in deep subseafloor sedimentary metagenomes.</title>
        <authorList>
            <person name="Kawai M."/>
            <person name="Futagami T."/>
            <person name="Toyoda A."/>
            <person name="Takaki Y."/>
            <person name="Nishi S."/>
            <person name="Hori S."/>
            <person name="Arai W."/>
            <person name="Tsubouchi T."/>
            <person name="Morono Y."/>
            <person name="Uchiyama I."/>
            <person name="Ito T."/>
            <person name="Fujiyama A."/>
            <person name="Inagaki F."/>
            <person name="Takami H."/>
        </authorList>
    </citation>
    <scope>NUCLEOTIDE SEQUENCE</scope>
    <source>
        <strain evidence="1">Expedition CK06-06</strain>
    </source>
</reference>
<comment type="caution">
    <text evidence="1">The sequence shown here is derived from an EMBL/GenBank/DDBJ whole genome shotgun (WGS) entry which is preliminary data.</text>
</comment>
<organism evidence="1">
    <name type="scientific">marine sediment metagenome</name>
    <dbReference type="NCBI Taxonomy" id="412755"/>
    <lineage>
        <taxon>unclassified sequences</taxon>
        <taxon>metagenomes</taxon>
        <taxon>ecological metagenomes</taxon>
    </lineage>
</organism>
<dbReference type="EMBL" id="BARV01033613">
    <property type="protein sequence ID" value="GAI52088.1"/>
    <property type="molecule type" value="Genomic_DNA"/>
</dbReference>